<name>A0A382PVZ2_9ZZZZ</name>
<protein>
    <submittedName>
        <fullName evidence="1">Uncharacterized protein</fullName>
    </submittedName>
</protein>
<proteinExistence type="predicted"/>
<gene>
    <name evidence="1" type="ORF">METZ01_LOCUS328995</name>
</gene>
<feature type="non-terminal residue" evidence="1">
    <location>
        <position position="253"/>
    </location>
</feature>
<sequence>VVDSDAIRIEKAIRQVQESGDETALIDVLLHGALNWPLNDDDDLEDIFYDWQDILDEMGFSSDDAPVELRQVMPFPNWPHGIFIIRFGTNRFFTQGRGMTTPLRKVLRILREKVRSIAPHPTWEEGHLLFLCHNETEYFQFARFTDQKGNSKTSKLQMFGWGPNDHIRTICEYNLKNLIYKQGMNEEDASEAVASAFDVSKVSKRFYEDYKKAFENAKPIIAENASITDANEIHQTTQTLFNRILFLRFIEKK</sequence>
<feature type="non-terminal residue" evidence="1">
    <location>
        <position position="1"/>
    </location>
</feature>
<accession>A0A382PVZ2</accession>
<organism evidence="1">
    <name type="scientific">marine metagenome</name>
    <dbReference type="NCBI Taxonomy" id="408172"/>
    <lineage>
        <taxon>unclassified sequences</taxon>
        <taxon>metagenomes</taxon>
        <taxon>ecological metagenomes</taxon>
    </lineage>
</organism>
<evidence type="ECO:0000313" key="1">
    <source>
        <dbReference type="EMBL" id="SVC76141.1"/>
    </source>
</evidence>
<dbReference type="AlphaFoldDB" id="A0A382PVZ2"/>
<dbReference type="EMBL" id="UINC01109367">
    <property type="protein sequence ID" value="SVC76141.1"/>
    <property type="molecule type" value="Genomic_DNA"/>
</dbReference>
<reference evidence="1" key="1">
    <citation type="submission" date="2018-05" db="EMBL/GenBank/DDBJ databases">
        <authorList>
            <person name="Lanie J.A."/>
            <person name="Ng W.-L."/>
            <person name="Kazmierczak K.M."/>
            <person name="Andrzejewski T.M."/>
            <person name="Davidsen T.M."/>
            <person name="Wayne K.J."/>
            <person name="Tettelin H."/>
            <person name="Glass J.I."/>
            <person name="Rusch D."/>
            <person name="Podicherti R."/>
            <person name="Tsui H.-C.T."/>
            <person name="Winkler M.E."/>
        </authorList>
    </citation>
    <scope>NUCLEOTIDE SEQUENCE</scope>
</reference>